<dbReference type="InterPro" id="IPR055357">
    <property type="entry name" value="LRR_At1g61320_AtMIF1"/>
</dbReference>
<accession>A0A2U1Q9C0</accession>
<organism evidence="2 3">
    <name type="scientific">Artemisia annua</name>
    <name type="common">Sweet wormwood</name>
    <dbReference type="NCBI Taxonomy" id="35608"/>
    <lineage>
        <taxon>Eukaryota</taxon>
        <taxon>Viridiplantae</taxon>
        <taxon>Streptophyta</taxon>
        <taxon>Embryophyta</taxon>
        <taxon>Tracheophyta</taxon>
        <taxon>Spermatophyta</taxon>
        <taxon>Magnoliopsida</taxon>
        <taxon>eudicotyledons</taxon>
        <taxon>Gunneridae</taxon>
        <taxon>Pentapetalae</taxon>
        <taxon>asterids</taxon>
        <taxon>campanulids</taxon>
        <taxon>Asterales</taxon>
        <taxon>Asteraceae</taxon>
        <taxon>Asteroideae</taxon>
        <taxon>Anthemideae</taxon>
        <taxon>Artemisiinae</taxon>
        <taxon>Artemisia</taxon>
    </lineage>
</organism>
<dbReference type="InterPro" id="IPR053772">
    <property type="entry name" value="At1g61320/At1g61330-like"/>
</dbReference>
<dbReference type="Proteomes" id="UP000245207">
    <property type="component" value="Unassembled WGS sequence"/>
</dbReference>
<dbReference type="InterPro" id="IPR032675">
    <property type="entry name" value="LRR_dom_sf"/>
</dbReference>
<reference evidence="2 3" key="1">
    <citation type="journal article" date="2018" name="Mol. Plant">
        <title>The genome of Artemisia annua provides insight into the evolution of Asteraceae family and artemisinin biosynthesis.</title>
        <authorList>
            <person name="Shen Q."/>
            <person name="Zhang L."/>
            <person name="Liao Z."/>
            <person name="Wang S."/>
            <person name="Yan T."/>
            <person name="Shi P."/>
            <person name="Liu M."/>
            <person name="Fu X."/>
            <person name="Pan Q."/>
            <person name="Wang Y."/>
            <person name="Lv Z."/>
            <person name="Lu X."/>
            <person name="Zhang F."/>
            <person name="Jiang W."/>
            <person name="Ma Y."/>
            <person name="Chen M."/>
            <person name="Hao X."/>
            <person name="Li L."/>
            <person name="Tang Y."/>
            <person name="Lv G."/>
            <person name="Zhou Y."/>
            <person name="Sun X."/>
            <person name="Brodelius P.E."/>
            <person name="Rose J.K.C."/>
            <person name="Tang K."/>
        </authorList>
    </citation>
    <scope>NUCLEOTIDE SEQUENCE [LARGE SCALE GENOMIC DNA]</scope>
    <source>
        <strain evidence="3">cv. Huhao1</strain>
        <tissue evidence="2">Leaf</tissue>
    </source>
</reference>
<dbReference type="PANTHER" id="PTHR34145:SF68">
    <property type="entry name" value="FBD DOMAIN-CONTAINING PROTEIN"/>
    <property type="match status" value="1"/>
</dbReference>
<dbReference type="SUPFAM" id="SSF81383">
    <property type="entry name" value="F-box domain"/>
    <property type="match status" value="1"/>
</dbReference>
<dbReference type="SUPFAM" id="SSF52047">
    <property type="entry name" value="RNI-like"/>
    <property type="match status" value="1"/>
</dbReference>
<dbReference type="EMBL" id="PKPP01000302">
    <property type="protein sequence ID" value="PWA94606.1"/>
    <property type="molecule type" value="Genomic_DNA"/>
</dbReference>
<dbReference type="OrthoDB" id="613853at2759"/>
<dbReference type="STRING" id="35608.A0A2U1Q9C0"/>
<protein>
    <submittedName>
        <fullName evidence="2">F-box domain, FBD domain, Leucine-rich repeat domain, L domain-like protein</fullName>
    </submittedName>
</protein>
<dbReference type="Gene3D" id="3.80.10.10">
    <property type="entry name" value="Ribonuclease Inhibitor"/>
    <property type="match status" value="1"/>
</dbReference>
<dbReference type="Pfam" id="PF23622">
    <property type="entry name" value="LRR_At1g61320_AtMIF1"/>
    <property type="match status" value="1"/>
</dbReference>
<dbReference type="InterPro" id="IPR036047">
    <property type="entry name" value="F-box-like_dom_sf"/>
</dbReference>
<dbReference type="PANTHER" id="PTHR34145">
    <property type="entry name" value="OS02G0105600 PROTEIN"/>
    <property type="match status" value="1"/>
</dbReference>
<proteinExistence type="predicted"/>
<name>A0A2U1Q9C0_ARTAN</name>
<keyword evidence="3" id="KW-1185">Reference proteome</keyword>
<comment type="caution">
    <text evidence="2">The sequence shown here is derived from an EMBL/GenBank/DDBJ whole genome shotgun (WGS) entry which is preliminary data.</text>
</comment>
<sequence length="435" mass="49842">MTDDILIRMLSFLPIKNAGATSTLSRRWRFLWCNITRLDFDGSEALEKTDHDPNLFASELDKFVKQVNYVIQRHDQPTIEVFQIRYNLDKSNREDIDSWLQFALDKKVEKLHLDLSYKDHGSSDPEENYDFPLPTSYGNMIYLGELPILNAKVVGLQSLKKVFLKGVNISEPNLLGLLKNSPHLESLSLDHSGLFPHIHVGGWDINLKHFTIVTCYDVESISLYDFDLESFLYNGEVINLSLIDLPVLKLLNISEGSFVLKNDVLAKISSVASSLQFLCLKLDRLKISFDVNSIPQLPKVKKLMLLVEAEEDNSLLELTSIAKACPLLEEFSIELLWESPIQKRTEVRHAAPHRHEHLKFFYMGGYFGRISDLELAVYVIDNAVALRKIIIDPICMFHTDCFSDEDHMKREEVARSSAERELRPRLPKGVELVIV</sequence>
<dbReference type="AlphaFoldDB" id="A0A2U1Q9C0"/>
<evidence type="ECO:0000313" key="2">
    <source>
        <dbReference type="EMBL" id="PWA94606.1"/>
    </source>
</evidence>
<evidence type="ECO:0000259" key="1">
    <source>
        <dbReference type="Pfam" id="PF23622"/>
    </source>
</evidence>
<gene>
    <name evidence="2" type="ORF">CTI12_AA058590</name>
</gene>
<feature type="domain" description="At1g61320/AtMIF1 LRR" evidence="1">
    <location>
        <begin position="71"/>
        <end position="416"/>
    </location>
</feature>
<evidence type="ECO:0000313" key="3">
    <source>
        <dbReference type="Proteomes" id="UP000245207"/>
    </source>
</evidence>